<dbReference type="InterPro" id="IPR005844">
    <property type="entry name" value="A-D-PHexomutase_a/b/a-I"/>
</dbReference>
<dbReference type="GO" id="GO:0000287">
    <property type="term" value="F:magnesium ion binding"/>
    <property type="evidence" value="ECO:0007669"/>
    <property type="project" value="InterPro"/>
</dbReference>
<dbReference type="GO" id="GO:0016868">
    <property type="term" value="F:intramolecular phosphotransferase activity"/>
    <property type="evidence" value="ECO:0007669"/>
    <property type="project" value="InterPro"/>
</dbReference>
<keyword evidence="5" id="KW-0460">Magnesium</keyword>
<dbReference type="PRINTS" id="PR00509">
    <property type="entry name" value="PGMPMM"/>
</dbReference>
<dbReference type="PROSITE" id="PS00710">
    <property type="entry name" value="PGM_PMM"/>
    <property type="match status" value="1"/>
</dbReference>
<gene>
    <name evidence="9" type="ORF">METZ01_LOCUS354528</name>
</gene>
<feature type="non-terminal residue" evidence="9">
    <location>
        <position position="246"/>
    </location>
</feature>
<reference evidence="9" key="1">
    <citation type="submission" date="2018-05" db="EMBL/GenBank/DDBJ databases">
        <authorList>
            <person name="Lanie J.A."/>
            <person name="Ng W.-L."/>
            <person name="Kazmierczak K.M."/>
            <person name="Andrzejewski T.M."/>
            <person name="Davidsen T.M."/>
            <person name="Wayne K.J."/>
            <person name="Tettelin H."/>
            <person name="Glass J.I."/>
            <person name="Rusch D."/>
            <person name="Podicherti R."/>
            <person name="Tsui H.-C.T."/>
            <person name="Winkler M.E."/>
        </authorList>
    </citation>
    <scope>NUCLEOTIDE SEQUENCE</scope>
</reference>
<evidence type="ECO:0000259" key="8">
    <source>
        <dbReference type="Pfam" id="PF02879"/>
    </source>
</evidence>
<feature type="domain" description="Alpha-D-phosphohexomutase alpha/beta/alpha" evidence="7">
    <location>
        <begin position="7"/>
        <end position="137"/>
    </location>
</feature>
<evidence type="ECO:0000256" key="2">
    <source>
        <dbReference type="ARBA" id="ARBA00010231"/>
    </source>
</evidence>
<evidence type="ECO:0000256" key="3">
    <source>
        <dbReference type="ARBA" id="ARBA00022553"/>
    </source>
</evidence>
<dbReference type="PANTHER" id="PTHR43771">
    <property type="entry name" value="PHOSPHOMANNOMUTASE"/>
    <property type="match status" value="1"/>
</dbReference>
<comment type="cofactor">
    <cofactor evidence="1">
        <name>Mg(2+)</name>
        <dbReference type="ChEBI" id="CHEBI:18420"/>
    </cofactor>
</comment>
<dbReference type="InterPro" id="IPR005841">
    <property type="entry name" value="Alpha-D-phosphohexomutase_SF"/>
</dbReference>
<keyword evidence="6" id="KW-0413">Isomerase</keyword>
<dbReference type="SUPFAM" id="SSF53738">
    <property type="entry name" value="Phosphoglucomutase, first 3 domains"/>
    <property type="match status" value="2"/>
</dbReference>
<name>A0A382RVF4_9ZZZZ</name>
<dbReference type="PANTHER" id="PTHR43771:SF2">
    <property type="entry name" value="PHOSPHOMANNOMUTASE_PHOSPHOGLUCOMUTASE"/>
    <property type="match status" value="1"/>
</dbReference>
<comment type="similarity">
    <text evidence="2">Belongs to the phosphohexose mutase family.</text>
</comment>
<proteinExistence type="inferred from homology"/>
<dbReference type="Gene3D" id="3.40.120.10">
    <property type="entry name" value="Alpha-D-Glucose-1,6-Bisphosphate, subunit A, domain 3"/>
    <property type="match status" value="2"/>
</dbReference>
<evidence type="ECO:0000256" key="4">
    <source>
        <dbReference type="ARBA" id="ARBA00022723"/>
    </source>
</evidence>
<evidence type="ECO:0000256" key="5">
    <source>
        <dbReference type="ARBA" id="ARBA00022842"/>
    </source>
</evidence>
<evidence type="ECO:0000256" key="1">
    <source>
        <dbReference type="ARBA" id="ARBA00001946"/>
    </source>
</evidence>
<feature type="domain" description="Alpha-D-phosphohexomutase alpha/beta/alpha" evidence="8">
    <location>
        <begin position="152"/>
        <end position="246"/>
    </location>
</feature>
<dbReference type="Pfam" id="PF02879">
    <property type="entry name" value="PGM_PMM_II"/>
    <property type="match status" value="1"/>
</dbReference>
<keyword evidence="3" id="KW-0597">Phosphoprotein</keyword>
<protein>
    <recommendedName>
        <fullName evidence="10">Alpha-D-phosphohexomutase alpha/beta/alpha domain-containing protein</fullName>
    </recommendedName>
</protein>
<dbReference type="InterPro" id="IPR005845">
    <property type="entry name" value="A-D-PHexomutase_a/b/a-II"/>
</dbReference>
<dbReference type="InterPro" id="IPR016066">
    <property type="entry name" value="A-D-PHexomutase_CS"/>
</dbReference>
<accession>A0A382RVF4</accession>
<evidence type="ECO:0000259" key="7">
    <source>
        <dbReference type="Pfam" id="PF02878"/>
    </source>
</evidence>
<evidence type="ECO:0000256" key="6">
    <source>
        <dbReference type="ARBA" id="ARBA00023235"/>
    </source>
</evidence>
<dbReference type="Pfam" id="PF02878">
    <property type="entry name" value="PGM_PMM_I"/>
    <property type="match status" value="1"/>
</dbReference>
<evidence type="ECO:0000313" key="9">
    <source>
        <dbReference type="EMBL" id="SVD01674.1"/>
    </source>
</evidence>
<keyword evidence="4" id="KW-0479">Metal-binding</keyword>
<evidence type="ECO:0008006" key="10">
    <source>
        <dbReference type="Google" id="ProtNLM"/>
    </source>
</evidence>
<dbReference type="EMBL" id="UINC01124492">
    <property type="protein sequence ID" value="SVD01674.1"/>
    <property type="molecule type" value="Genomic_DNA"/>
</dbReference>
<sequence>MTINPYIFREYDIRGKVAEDFPPEMVTLLGKGFGTYLRRNGGREITLSGDVRLSTPDLIEQFKDGILSTGIDVIKLGLLPTPVNYYSMFKLGVGGAVQITGSHNPPEFNGFKLSMFNKPVFGDAIQEIRRIIENNSFDEGEGNEAPYNIQNEYVAMVLNKITIERPLKVVMDSANAAGCLIAPKLFKRLGVDLTELYCDVDGTFPNHHPDPTVKENLRDLISKMKTGEYDIGIAFDGDADRIGVVD</sequence>
<dbReference type="InterPro" id="IPR016055">
    <property type="entry name" value="A-D-PHexomutase_a/b/a-I/II/III"/>
</dbReference>
<dbReference type="AlphaFoldDB" id="A0A382RVF4"/>
<organism evidence="9">
    <name type="scientific">marine metagenome</name>
    <dbReference type="NCBI Taxonomy" id="408172"/>
    <lineage>
        <taxon>unclassified sequences</taxon>
        <taxon>metagenomes</taxon>
        <taxon>ecological metagenomes</taxon>
    </lineage>
</organism>
<dbReference type="GO" id="GO:0005975">
    <property type="term" value="P:carbohydrate metabolic process"/>
    <property type="evidence" value="ECO:0007669"/>
    <property type="project" value="InterPro"/>
</dbReference>